<dbReference type="Proteomes" id="UP001165685">
    <property type="component" value="Unassembled WGS sequence"/>
</dbReference>
<comment type="caution">
    <text evidence="1">The sequence shown here is derived from an EMBL/GenBank/DDBJ whole genome shotgun (WGS) entry which is preliminary data.</text>
</comment>
<name>A0ABT4TV13_9ACTN</name>
<proteinExistence type="predicted"/>
<evidence type="ECO:0008006" key="3">
    <source>
        <dbReference type="Google" id="ProtNLM"/>
    </source>
</evidence>
<organism evidence="1 2">
    <name type="scientific">Nocardiopsis suaedae</name>
    <dbReference type="NCBI Taxonomy" id="3018444"/>
    <lineage>
        <taxon>Bacteria</taxon>
        <taxon>Bacillati</taxon>
        <taxon>Actinomycetota</taxon>
        <taxon>Actinomycetes</taxon>
        <taxon>Streptosporangiales</taxon>
        <taxon>Nocardiopsidaceae</taxon>
        <taxon>Nocardiopsis</taxon>
    </lineage>
</organism>
<evidence type="ECO:0000313" key="1">
    <source>
        <dbReference type="EMBL" id="MDA2808555.1"/>
    </source>
</evidence>
<protein>
    <recommendedName>
        <fullName evidence="3">DUF1795 domain-containing protein</fullName>
    </recommendedName>
</protein>
<dbReference type="EMBL" id="JAQFWP010000090">
    <property type="protein sequence ID" value="MDA2808555.1"/>
    <property type="molecule type" value="Genomic_DNA"/>
</dbReference>
<accession>A0ABT4TV13</accession>
<reference evidence="1" key="1">
    <citation type="submission" date="2023-01" db="EMBL/GenBank/DDBJ databases">
        <title>Draft genome sequence of Nocardiopsis sp. LSu2-4 isolated from halophytes.</title>
        <authorList>
            <person name="Duangmal K."/>
            <person name="Chantavorakit T."/>
        </authorList>
    </citation>
    <scope>NUCLEOTIDE SEQUENCE</scope>
    <source>
        <strain evidence="1">LSu2-4</strain>
    </source>
</reference>
<evidence type="ECO:0000313" key="2">
    <source>
        <dbReference type="Proteomes" id="UP001165685"/>
    </source>
</evidence>
<gene>
    <name evidence="1" type="ORF">O4U47_28865</name>
</gene>
<sequence>MDDESPIRRDAMIKGFCTAAAAILTLAACGAQEPNGGPSSGREPDEHEVAPGFVQQSAGGLRFSVPEEWTEHTGDTTTEEVPADWDAAYNVEDHHGKLVVDFGVHSQFMDGQSVQLASHGFNNLLLAEVGDVEDYRSREFEMSGAFENEAARAEYWFSFTDDQGESRRVNGIHVVVRTGEDSYTGVRINGLEGEVPEETLEEVAASIEPE</sequence>
<keyword evidence="2" id="KW-1185">Reference proteome</keyword>
<dbReference type="RefSeq" id="WP_270681146.1">
    <property type="nucleotide sequence ID" value="NZ_JAQFWP010000090.1"/>
</dbReference>